<organism evidence="8 9">
    <name type="scientific">Ambispora leptoticha</name>
    <dbReference type="NCBI Taxonomy" id="144679"/>
    <lineage>
        <taxon>Eukaryota</taxon>
        <taxon>Fungi</taxon>
        <taxon>Fungi incertae sedis</taxon>
        <taxon>Mucoromycota</taxon>
        <taxon>Glomeromycotina</taxon>
        <taxon>Glomeromycetes</taxon>
        <taxon>Archaeosporales</taxon>
        <taxon>Ambisporaceae</taxon>
        <taxon>Ambispora</taxon>
    </lineage>
</organism>
<name>A0A9N9IXD7_9GLOM</name>
<evidence type="ECO:0000313" key="9">
    <source>
        <dbReference type="Proteomes" id="UP000789508"/>
    </source>
</evidence>
<dbReference type="PANTHER" id="PTHR43326:SF1">
    <property type="entry name" value="METHIONINE--TRNA LIGASE, MITOCHONDRIAL"/>
    <property type="match status" value="1"/>
</dbReference>
<dbReference type="OrthoDB" id="24670at2759"/>
<proteinExistence type="inferred from homology"/>
<dbReference type="GO" id="GO:0006431">
    <property type="term" value="P:methionyl-tRNA aminoacylation"/>
    <property type="evidence" value="ECO:0007669"/>
    <property type="project" value="TreeGrafter"/>
</dbReference>
<sequence>MSKSKGNVIDPLELLKRYPSDLLRTYFVAKINFLQDGVCDEDLLKDFYQVFLVNNLSNLVSRVIKMLELYQEGIILPLEKGLKNEKLEEYKKK</sequence>
<keyword evidence="9" id="KW-1185">Reference proteome</keyword>
<evidence type="ECO:0000256" key="2">
    <source>
        <dbReference type="ARBA" id="ARBA00022598"/>
    </source>
</evidence>
<dbReference type="GO" id="GO:0004825">
    <property type="term" value="F:methionine-tRNA ligase activity"/>
    <property type="evidence" value="ECO:0007669"/>
    <property type="project" value="InterPro"/>
</dbReference>
<dbReference type="PANTHER" id="PTHR43326">
    <property type="entry name" value="METHIONYL-TRNA SYNTHETASE"/>
    <property type="match status" value="1"/>
</dbReference>
<dbReference type="InterPro" id="IPR014729">
    <property type="entry name" value="Rossmann-like_a/b/a_fold"/>
</dbReference>
<keyword evidence="2" id="KW-0436">Ligase</keyword>
<protein>
    <submittedName>
        <fullName evidence="8">11865_t:CDS:1</fullName>
    </submittedName>
</protein>
<dbReference type="Gene3D" id="3.40.50.620">
    <property type="entry name" value="HUPs"/>
    <property type="match status" value="1"/>
</dbReference>
<evidence type="ECO:0000256" key="6">
    <source>
        <dbReference type="ARBA" id="ARBA00023146"/>
    </source>
</evidence>
<dbReference type="Pfam" id="PF09334">
    <property type="entry name" value="tRNA-synt_1g"/>
    <property type="match status" value="1"/>
</dbReference>
<evidence type="ECO:0000259" key="7">
    <source>
        <dbReference type="Pfam" id="PF09334"/>
    </source>
</evidence>
<evidence type="ECO:0000313" key="8">
    <source>
        <dbReference type="EMBL" id="CAG8754933.1"/>
    </source>
</evidence>
<comment type="caution">
    <text evidence="8">The sequence shown here is derived from an EMBL/GenBank/DDBJ whole genome shotgun (WGS) entry which is preliminary data.</text>
</comment>
<keyword evidence="3" id="KW-0547">Nucleotide-binding</keyword>
<comment type="similarity">
    <text evidence="1">Belongs to the class-I aminoacyl-tRNA synthetase family.</text>
</comment>
<dbReference type="SUPFAM" id="SSF52374">
    <property type="entry name" value="Nucleotidylyl transferase"/>
    <property type="match status" value="1"/>
</dbReference>
<dbReference type="Proteomes" id="UP000789508">
    <property type="component" value="Unassembled WGS sequence"/>
</dbReference>
<feature type="non-terminal residue" evidence="8">
    <location>
        <position position="93"/>
    </location>
</feature>
<dbReference type="GO" id="GO:0005524">
    <property type="term" value="F:ATP binding"/>
    <property type="evidence" value="ECO:0007669"/>
    <property type="project" value="UniProtKB-KW"/>
</dbReference>
<evidence type="ECO:0000256" key="3">
    <source>
        <dbReference type="ARBA" id="ARBA00022741"/>
    </source>
</evidence>
<keyword evidence="4" id="KW-0067">ATP-binding</keyword>
<keyword evidence="5" id="KW-0648">Protein biosynthesis</keyword>
<evidence type="ECO:0000256" key="5">
    <source>
        <dbReference type="ARBA" id="ARBA00022917"/>
    </source>
</evidence>
<gene>
    <name evidence="8" type="ORF">ALEPTO_LOCUS13437</name>
</gene>
<feature type="domain" description="Methionyl/Leucyl tRNA synthetase" evidence="7">
    <location>
        <begin position="1"/>
        <end position="64"/>
    </location>
</feature>
<evidence type="ECO:0000256" key="1">
    <source>
        <dbReference type="ARBA" id="ARBA00005594"/>
    </source>
</evidence>
<dbReference type="InterPro" id="IPR023457">
    <property type="entry name" value="Met-tRNA_synth_2"/>
</dbReference>
<keyword evidence="6" id="KW-0030">Aminoacyl-tRNA synthetase</keyword>
<evidence type="ECO:0000256" key="4">
    <source>
        <dbReference type="ARBA" id="ARBA00022840"/>
    </source>
</evidence>
<dbReference type="EMBL" id="CAJVPS010042959">
    <property type="protein sequence ID" value="CAG8754933.1"/>
    <property type="molecule type" value="Genomic_DNA"/>
</dbReference>
<dbReference type="InterPro" id="IPR015413">
    <property type="entry name" value="Methionyl/Leucyl_tRNA_Synth"/>
</dbReference>
<dbReference type="AlphaFoldDB" id="A0A9N9IXD7"/>
<reference evidence="8" key="1">
    <citation type="submission" date="2021-06" db="EMBL/GenBank/DDBJ databases">
        <authorList>
            <person name="Kallberg Y."/>
            <person name="Tangrot J."/>
            <person name="Rosling A."/>
        </authorList>
    </citation>
    <scope>NUCLEOTIDE SEQUENCE</scope>
    <source>
        <strain evidence="8">FL130A</strain>
    </source>
</reference>
<accession>A0A9N9IXD7</accession>